<evidence type="ECO:0000259" key="5">
    <source>
        <dbReference type="Pfam" id="PF00082"/>
    </source>
</evidence>
<keyword evidence="9" id="KW-1185">Reference proteome</keyword>
<keyword evidence="2" id="KW-0378">Hydrolase</keyword>
<dbReference type="InterPro" id="IPR000209">
    <property type="entry name" value="Peptidase_S8/S53_dom"/>
</dbReference>
<dbReference type="InterPro" id="IPR023828">
    <property type="entry name" value="Peptidase_S8_Ser-AS"/>
</dbReference>
<feature type="domain" description="Peptidase S8/S53" evidence="5">
    <location>
        <begin position="1"/>
        <end position="103"/>
    </location>
</feature>
<dbReference type="EMBL" id="BAABDE010000022">
    <property type="protein sequence ID" value="GAA3812623.1"/>
    <property type="molecule type" value="Genomic_DNA"/>
</dbReference>
<gene>
    <name evidence="8" type="ORF">GCM10022403_052900</name>
</gene>
<evidence type="ECO:0000256" key="3">
    <source>
        <dbReference type="ARBA" id="ARBA00022825"/>
    </source>
</evidence>
<proteinExistence type="inferred from homology"/>
<evidence type="ECO:0008006" key="10">
    <source>
        <dbReference type="Google" id="ProtNLM"/>
    </source>
</evidence>
<reference evidence="9" key="1">
    <citation type="journal article" date="2019" name="Int. J. Syst. Evol. Microbiol.">
        <title>The Global Catalogue of Microorganisms (GCM) 10K type strain sequencing project: providing services to taxonomists for standard genome sequencing and annotation.</title>
        <authorList>
            <consortium name="The Broad Institute Genomics Platform"/>
            <consortium name="The Broad Institute Genome Sequencing Center for Infectious Disease"/>
            <person name="Wu L."/>
            <person name="Ma J."/>
        </authorList>
    </citation>
    <scope>NUCLEOTIDE SEQUENCE [LARGE SCALE GENOMIC DNA]</scope>
    <source>
        <strain evidence="9">JCM 17138</strain>
    </source>
</reference>
<dbReference type="SUPFAM" id="SSF52743">
    <property type="entry name" value="Subtilisin-like"/>
    <property type="match status" value="1"/>
</dbReference>
<protein>
    <recommendedName>
        <fullName evidence="10">S8 family serine peptidase</fullName>
    </recommendedName>
</protein>
<dbReference type="PANTHER" id="PTHR10795">
    <property type="entry name" value="PROPROTEIN CONVERTASE SUBTILISIN/KEXIN"/>
    <property type="match status" value="1"/>
</dbReference>
<dbReference type="InterPro" id="IPR045051">
    <property type="entry name" value="SBT"/>
</dbReference>
<dbReference type="PROSITE" id="PS51892">
    <property type="entry name" value="SUBTILASE"/>
    <property type="match status" value="1"/>
</dbReference>
<dbReference type="Gene3D" id="2.60.120.380">
    <property type="match status" value="1"/>
</dbReference>
<evidence type="ECO:0000313" key="9">
    <source>
        <dbReference type="Proteomes" id="UP001501009"/>
    </source>
</evidence>
<dbReference type="PROSITE" id="PS00138">
    <property type="entry name" value="SUBTILASE_SER"/>
    <property type="match status" value="1"/>
</dbReference>
<evidence type="ECO:0000313" key="8">
    <source>
        <dbReference type="EMBL" id="GAA3812623.1"/>
    </source>
</evidence>
<comment type="similarity">
    <text evidence="4">Belongs to the peptidase S8 family.</text>
</comment>
<organism evidence="8 9">
    <name type="scientific">Streptomyces coacervatus</name>
    <dbReference type="NCBI Taxonomy" id="647381"/>
    <lineage>
        <taxon>Bacteria</taxon>
        <taxon>Bacillati</taxon>
        <taxon>Actinomycetota</taxon>
        <taxon>Actinomycetes</taxon>
        <taxon>Kitasatosporales</taxon>
        <taxon>Streptomycetaceae</taxon>
        <taxon>Streptomyces</taxon>
    </lineage>
</organism>
<evidence type="ECO:0000259" key="7">
    <source>
        <dbReference type="Pfam" id="PF17766"/>
    </source>
</evidence>
<dbReference type="RefSeq" id="WP_275780918.1">
    <property type="nucleotide sequence ID" value="NZ_BAABDE010000022.1"/>
</dbReference>
<evidence type="ECO:0000256" key="2">
    <source>
        <dbReference type="ARBA" id="ARBA00022801"/>
    </source>
</evidence>
<keyword evidence="1" id="KW-0645">Protease</keyword>
<evidence type="ECO:0000256" key="1">
    <source>
        <dbReference type="ARBA" id="ARBA00022670"/>
    </source>
</evidence>
<name>A0ABP7I937_9ACTN</name>
<feature type="domain" description="Peptidase C-terminal archaeal/bacterial" evidence="6">
    <location>
        <begin position="307"/>
        <end position="374"/>
    </location>
</feature>
<accession>A0ABP7I937</accession>
<dbReference type="Gene3D" id="3.40.50.200">
    <property type="entry name" value="Peptidase S8/S53 domain"/>
    <property type="match status" value="1"/>
</dbReference>
<dbReference type="Pfam" id="PF17766">
    <property type="entry name" value="fn3_6"/>
    <property type="match status" value="1"/>
</dbReference>
<dbReference type="Pfam" id="PF04151">
    <property type="entry name" value="PPC"/>
    <property type="match status" value="1"/>
</dbReference>
<keyword evidence="3" id="KW-0720">Serine protease</keyword>
<comment type="caution">
    <text evidence="4">Lacks conserved residue(s) required for the propagation of feature annotation.</text>
</comment>
<dbReference type="Proteomes" id="UP001501009">
    <property type="component" value="Unassembled WGS sequence"/>
</dbReference>
<dbReference type="InterPro" id="IPR041469">
    <property type="entry name" value="Subtilisin-like_FN3"/>
</dbReference>
<dbReference type="InterPro" id="IPR007280">
    <property type="entry name" value="Peptidase_C_arc/bac"/>
</dbReference>
<sequence>MAGFSSRGPDDTSNGDLVKPDIAAPGVGILAAVSPEQNGGANFAMESGTSMATPHIAGLAALIRGAHPDWSPMEVKSAMMTTAYDTKTDRGGDNTDPFAQGAGFVNPRRFLEPGLLYDSNSTDWLAYLKGTGATTDSPVTAIDPSDLNLPSIGIGRLVGSQTVTRTVTSTGAGTYAAKVSLPGFDARVSPSTLSFTGAGQKASFKVTLTRTTAKLNHYATGFLTWTADREGGTVRSPIAVQPVPLEAPAQVRTAATGTSGSTSYKVTPGKNGPIGLKVTGPVPGQVHNGTVAVGEANPTTRGDAANKVFKFKVPAGASAVRIDLVAPKAGQGVDLYLLDSLGHQYDGSLTPGPGGEILDMGNPAEGTYYLVVNGESNTGSGPVSFSLRTFTFNGTQGKLTASPDPIPGKQADPATVTLKWSGLKPSTPYFGFVRYSTSSKPTAVNIG</sequence>
<dbReference type="InterPro" id="IPR036852">
    <property type="entry name" value="Peptidase_S8/S53_dom_sf"/>
</dbReference>
<dbReference type="Pfam" id="PF00082">
    <property type="entry name" value="Peptidase_S8"/>
    <property type="match status" value="1"/>
</dbReference>
<feature type="domain" description="Subtilisin-like protease fibronectin type-III" evidence="7">
    <location>
        <begin position="146"/>
        <end position="240"/>
    </location>
</feature>
<evidence type="ECO:0000259" key="6">
    <source>
        <dbReference type="Pfam" id="PF04151"/>
    </source>
</evidence>
<dbReference type="Gene3D" id="2.60.40.2310">
    <property type="match status" value="1"/>
</dbReference>
<evidence type="ECO:0000256" key="4">
    <source>
        <dbReference type="PROSITE-ProRule" id="PRU01240"/>
    </source>
</evidence>
<comment type="caution">
    <text evidence="8">The sequence shown here is derived from an EMBL/GenBank/DDBJ whole genome shotgun (WGS) entry which is preliminary data.</text>
</comment>